<dbReference type="Gene3D" id="1.10.4050.10">
    <property type="entry name" value="Glutamine synthase adenylyltransferase GlnE"/>
    <property type="match status" value="1"/>
</dbReference>
<dbReference type="Gene3D" id="1.20.120.330">
    <property type="entry name" value="Nucleotidyltransferases domain 2"/>
    <property type="match status" value="2"/>
</dbReference>
<feature type="region of interest" description="Adenylyl transferase" evidence="7">
    <location>
        <begin position="463"/>
        <end position="965"/>
    </location>
</feature>
<dbReference type="SUPFAM" id="SSF81301">
    <property type="entry name" value="Nucleotidyltransferase"/>
    <property type="match status" value="2"/>
</dbReference>
<keyword evidence="11" id="KW-1185">Reference proteome</keyword>
<dbReference type="Pfam" id="PF08335">
    <property type="entry name" value="GlnD_UR_UTase"/>
    <property type="match status" value="2"/>
</dbReference>
<dbReference type="CDD" id="cd05401">
    <property type="entry name" value="NT_GlnE_GlnD_like"/>
    <property type="match status" value="2"/>
</dbReference>
<dbReference type="Gene3D" id="3.30.460.10">
    <property type="entry name" value="Beta Polymerase, domain 2"/>
    <property type="match status" value="2"/>
</dbReference>
<dbReference type="Pfam" id="PF03710">
    <property type="entry name" value="GlnE"/>
    <property type="match status" value="2"/>
</dbReference>
<keyword evidence="4 7" id="KW-0067">ATP-binding</keyword>
<keyword evidence="2 7" id="KW-0548">Nucleotidyltransferase</keyword>
<feature type="domain" description="PII-uridylyltransferase/Glutamine-synthetase adenylyltransferase" evidence="9">
    <location>
        <begin position="311"/>
        <end position="449"/>
    </location>
</feature>
<dbReference type="Proteomes" id="UP001266357">
    <property type="component" value="Unassembled WGS sequence"/>
</dbReference>
<keyword evidence="10" id="KW-0436">Ligase</keyword>
<keyword evidence="5 7" id="KW-0460">Magnesium</keyword>
<feature type="domain" description="Glutamate-ammonia ligase adenylyltransferase repeated" evidence="8">
    <location>
        <begin position="46"/>
        <end position="284"/>
    </location>
</feature>
<dbReference type="InterPro" id="IPR043519">
    <property type="entry name" value="NT_sf"/>
</dbReference>
<dbReference type="EC" id="2.7.7.42" evidence="7"/>
<evidence type="ECO:0000313" key="10">
    <source>
        <dbReference type="EMBL" id="MDT0603617.1"/>
    </source>
</evidence>
<evidence type="ECO:0000256" key="6">
    <source>
        <dbReference type="ARBA" id="ARBA00023268"/>
    </source>
</evidence>
<evidence type="ECO:0000256" key="7">
    <source>
        <dbReference type="HAMAP-Rule" id="MF_00802"/>
    </source>
</evidence>
<evidence type="ECO:0000259" key="9">
    <source>
        <dbReference type="Pfam" id="PF08335"/>
    </source>
</evidence>
<dbReference type="PANTHER" id="PTHR30621">
    <property type="entry name" value="GLUTAMINE SYNTHETASE ADENYLYLTRANSFERASE"/>
    <property type="match status" value="1"/>
</dbReference>
<feature type="domain" description="PII-uridylyltransferase/Glutamine-synthetase adenylyltransferase" evidence="9">
    <location>
        <begin position="852"/>
        <end position="929"/>
    </location>
</feature>
<comment type="function">
    <text evidence="7">Involved in the regulation of glutamine synthetase GlnA, a key enzyme in the process to assimilate ammonia. When cellular nitrogen levels are high, the C-terminal adenylyl transferase (AT) inactivates GlnA by covalent transfer of an adenylyl group from ATP to specific tyrosine residue of GlnA, thus reducing its activity. Conversely, when nitrogen levels are low, the N-terminal adenylyl removase (AR) activates GlnA by removing the adenylyl group by phosphorolysis, increasing its activity. The regulatory region of GlnE binds the signal transduction protein PII (GlnB) which indicates the nitrogen status of the cell.</text>
</comment>
<evidence type="ECO:0000256" key="5">
    <source>
        <dbReference type="ARBA" id="ARBA00022842"/>
    </source>
</evidence>
<dbReference type="EC" id="2.7.7.89" evidence="7"/>
<evidence type="ECO:0000259" key="8">
    <source>
        <dbReference type="Pfam" id="PF03710"/>
    </source>
</evidence>
<feature type="region of interest" description="Adenylyl removase" evidence="7">
    <location>
        <begin position="1"/>
        <end position="457"/>
    </location>
</feature>
<dbReference type="NCBIfam" id="NF008292">
    <property type="entry name" value="PRK11072.1"/>
    <property type="match status" value="1"/>
</dbReference>
<evidence type="ECO:0000256" key="3">
    <source>
        <dbReference type="ARBA" id="ARBA00022741"/>
    </source>
</evidence>
<dbReference type="InterPro" id="IPR023057">
    <property type="entry name" value="GlnE"/>
</dbReference>
<proteinExistence type="inferred from homology"/>
<feature type="domain" description="Glutamate-ammonia ligase adenylyltransferase repeated" evidence="8">
    <location>
        <begin position="569"/>
        <end position="817"/>
    </location>
</feature>
<organism evidence="10 11">
    <name type="scientific">Thalassotalea castellviae</name>
    <dbReference type="NCBI Taxonomy" id="3075612"/>
    <lineage>
        <taxon>Bacteria</taxon>
        <taxon>Pseudomonadati</taxon>
        <taxon>Pseudomonadota</taxon>
        <taxon>Gammaproteobacteria</taxon>
        <taxon>Alteromonadales</taxon>
        <taxon>Colwelliaceae</taxon>
        <taxon>Thalassotalea</taxon>
    </lineage>
</organism>
<accession>A0ABU3A243</accession>
<comment type="catalytic activity">
    <reaction evidence="7">
        <text>[glutamine synthetase]-O(4)-(5'-adenylyl)-L-tyrosine + phosphate = [glutamine synthetase]-L-tyrosine + ADP</text>
        <dbReference type="Rhea" id="RHEA:43716"/>
        <dbReference type="Rhea" id="RHEA-COMP:10660"/>
        <dbReference type="Rhea" id="RHEA-COMP:10661"/>
        <dbReference type="ChEBI" id="CHEBI:43474"/>
        <dbReference type="ChEBI" id="CHEBI:46858"/>
        <dbReference type="ChEBI" id="CHEBI:83624"/>
        <dbReference type="ChEBI" id="CHEBI:456216"/>
        <dbReference type="EC" id="2.7.7.89"/>
    </reaction>
</comment>
<dbReference type="PANTHER" id="PTHR30621:SF0">
    <property type="entry name" value="BIFUNCTIONAL GLUTAMINE SYNTHETASE ADENYLYLTRANSFERASE_ADENYLYL-REMOVING ENZYME"/>
    <property type="match status" value="1"/>
</dbReference>
<gene>
    <name evidence="7 10" type="primary">glnE</name>
    <name evidence="10" type="ORF">RM573_08415</name>
</gene>
<dbReference type="RefSeq" id="WP_311580101.1">
    <property type="nucleotide sequence ID" value="NZ_JAVRIF010000003.1"/>
</dbReference>
<protein>
    <recommendedName>
        <fullName evidence="7">Bifunctional glutamine synthetase adenylyltransferase/adenylyl-removing enzyme</fullName>
    </recommendedName>
    <alternativeName>
        <fullName evidence="7">ATP:glutamine synthetase adenylyltransferase</fullName>
    </alternativeName>
    <alternativeName>
        <fullName evidence="7">ATase</fullName>
    </alternativeName>
    <domain>
        <recommendedName>
            <fullName evidence="7">Glutamine synthetase adenylyl-L-tyrosine phosphorylase</fullName>
            <ecNumber evidence="7">2.7.7.89</ecNumber>
        </recommendedName>
        <alternativeName>
            <fullName evidence="7">Adenylyl removase</fullName>
            <shortName evidence="7">AR</shortName>
            <shortName evidence="7">AT-N</shortName>
        </alternativeName>
    </domain>
    <domain>
        <recommendedName>
            <fullName evidence="7">Glutamine synthetase adenylyl transferase</fullName>
            <ecNumber evidence="7">2.7.7.42</ecNumber>
        </recommendedName>
        <alternativeName>
            <fullName evidence="7">Adenylyl transferase</fullName>
            <shortName evidence="7">AT</shortName>
            <shortName evidence="7">AT-C</shortName>
        </alternativeName>
    </domain>
</protein>
<evidence type="ECO:0000256" key="2">
    <source>
        <dbReference type="ARBA" id="ARBA00022695"/>
    </source>
</evidence>
<dbReference type="GO" id="GO:0047388">
    <property type="term" value="F:[glutamine synthetase]-adenylyl-L-tyrosine phosphorylase activity"/>
    <property type="evidence" value="ECO:0007669"/>
    <property type="project" value="UniProtKB-EC"/>
</dbReference>
<sequence>MTTIIRKPFISCLENQQQKSWQQFSSQYPEFAQSLTEKASSQALADFKHVITLSDFVLRSALQAPEIVINLFVTESVYQKNTPNYNSLLKAQLQDCQTEEALHRQLRLFRLVQMVHIATADLVLNISLDESLKRLSELADALILEALAWLSEFCYQKWGKPTNKLGEIQPLLVYGMGKLGGKELNFSSDIDLIFVYPETGETVGVRRSIDNQLFFTRLGQKLITALHQKTEDGFVYRVDMRLRPFGESGPLVLTFNAMEDYYQEQGRDWERYAMLKARLIGEGKYHGKLSDLLRPFVYRRYIDFSVIDSLRRMKMMIAQEVRRKKLTGNIKLGAGGIREVEFIVQVFQLIRGGRIKELQQRNLLTVLPILVKHQEISEHSEQVLEKAYRFLRRVENIIQAIDDKQTQTLPDEPLDQARILHVLGDETFPNWSSFLEYLQRLTSAVHQEFIVLIGEESPNHQMENEQWVTLWESEWPDDESVDWIASHQPNWHAEKTWQLLVDLKRDFKQRSIGNRGRQIISKLVPILISHIVNINGNEITLERITWLLTKIVTRTAYLELLYENEGALKHLVKLCQASSWLAEHMAKYPILLDELIDPKLLNNPPEFSSYAADLRQVLLRIPEEDLEAQMDMLRQFKQAQQLRIAAADIAGVLPITKVSDHLTALAEAIIGEVVNMAWQQVSERFGVPLSLADSDDKGFAVIGYGKMGGFELGYSSDLDLVFIHNCKLDDQTNGLKPVMASQFYAKLAQRIMHIFNTKMNNGVLYELDMRLRPSGNSGVLVVNIETFKQYQENEAWTWEHQALVRARAVYGNQHIIDQYNEIRRKILVQPRDENVLKKEVVDMRNKMRDHLDKSTDELFDIKQGQGGLVDIEFLTQYLVLNYSAKYHEISQYSDNIRIFTTLANVDILTNEQKDLLIEHYCQLRNFGHKTSLQNQSAMMNAQQFDHNSKKITEITQQFLVYNKIN</sequence>
<keyword evidence="1 7" id="KW-0808">Transferase</keyword>
<evidence type="ECO:0000313" key="11">
    <source>
        <dbReference type="Proteomes" id="UP001266357"/>
    </source>
</evidence>
<dbReference type="GO" id="GO:0016874">
    <property type="term" value="F:ligase activity"/>
    <property type="evidence" value="ECO:0007669"/>
    <property type="project" value="UniProtKB-KW"/>
</dbReference>
<comment type="similarity">
    <text evidence="7">Belongs to the GlnE family.</text>
</comment>
<dbReference type="InterPro" id="IPR005190">
    <property type="entry name" value="GlnE_rpt_dom"/>
</dbReference>
<dbReference type="Gene3D" id="1.20.120.1510">
    <property type="match status" value="1"/>
</dbReference>
<keyword evidence="6 7" id="KW-0511">Multifunctional enzyme</keyword>
<evidence type="ECO:0000256" key="4">
    <source>
        <dbReference type="ARBA" id="ARBA00022840"/>
    </source>
</evidence>
<dbReference type="EMBL" id="JAVRIF010000003">
    <property type="protein sequence ID" value="MDT0603617.1"/>
    <property type="molecule type" value="Genomic_DNA"/>
</dbReference>
<dbReference type="GO" id="GO:0008882">
    <property type="term" value="F:[glutamate-ammonia-ligase] adenylyltransferase activity"/>
    <property type="evidence" value="ECO:0007669"/>
    <property type="project" value="UniProtKB-EC"/>
</dbReference>
<dbReference type="InterPro" id="IPR013546">
    <property type="entry name" value="PII_UdlTrfase/GS_AdlTrfase"/>
</dbReference>
<name>A0ABU3A243_9GAMM</name>
<comment type="cofactor">
    <cofactor evidence="7">
        <name>Mg(2+)</name>
        <dbReference type="ChEBI" id="CHEBI:18420"/>
    </cofactor>
</comment>
<keyword evidence="3 7" id="KW-0547">Nucleotide-binding</keyword>
<evidence type="ECO:0000256" key="1">
    <source>
        <dbReference type="ARBA" id="ARBA00022679"/>
    </source>
</evidence>
<comment type="caution">
    <text evidence="10">The sequence shown here is derived from an EMBL/GenBank/DDBJ whole genome shotgun (WGS) entry which is preliminary data.</text>
</comment>
<reference evidence="10 11" key="1">
    <citation type="submission" date="2023-09" db="EMBL/GenBank/DDBJ databases">
        <authorList>
            <person name="Rey-Velasco X."/>
        </authorList>
    </citation>
    <scope>NUCLEOTIDE SEQUENCE [LARGE SCALE GENOMIC DNA]</scope>
    <source>
        <strain evidence="10 11">W431</strain>
    </source>
</reference>
<dbReference type="SUPFAM" id="SSF81593">
    <property type="entry name" value="Nucleotidyltransferase substrate binding subunit/domain"/>
    <property type="match status" value="2"/>
</dbReference>
<dbReference type="HAMAP" id="MF_00802">
    <property type="entry name" value="GlnE"/>
    <property type="match status" value="1"/>
</dbReference>
<comment type="catalytic activity">
    <reaction evidence="7">
        <text>[glutamine synthetase]-L-tyrosine + ATP = [glutamine synthetase]-O(4)-(5'-adenylyl)-L-tyrosine + diphosphate</text>
        <dbReference type="Rhea" id="RHEA:18589"/>
        <dbReference type="Rhea" id="RHEA-COMP:10660"/>
        <dbReference type="Rhea" id="RHEA-COMP:10661"/>
        <dbReference type="ChEBI" id="CHEBI:30616"/>
        <dbReference type="ChEBI" id="CHEBI:33019"/>
        <dbReference type="ChEBI" id="CHEBI:46858"/>
        <dbReference type="ChEBI" id="CHEBI:83624"/>
        <dbReference type="EC" id="2.7.7.42"/>
    </reaction>
</comment>